<organism evidence="2">
    <name type="scientific">Phenylobacterium glaciei</name>
    <dbReference type="NCBI Taxonomy" id="2803784"/>
    <lineage>
        <taxon>Bacteria</taxon>
        <taxon>Pseudomonadati</taxon>
        <taxon>Pseudomonadota</taxon>
        <taxon>Alphaproteobacteria</taxon>
        <taxon>Caulobacterales</taxon>
        <taxon>Caulobacteraceae</taxon>
        <taxon>Phenylobacterium</taxon>
    </lineage>
</organism>
<feature type="region of interest" description="Disordered" evidence="1">
    <location>
        <begin position="61"/>
        <end position="82"/>
    </location>
</feature>
<evidence type="ECO:0000256" key="1">
    <source>
        <dbReference type="SAM" id="MobiDB-lite"/>
    </source>
</evidence>
<sequence>MEAAEACLVQATAFVREKNIVTVPNDPVKIGLVPEFQRGVAVAYCDAPGPLDKGQQTYYKISPSPTTGPTPRPTASCANTTAWVSRRSPSTRPCPATTCSWPTPTPTLGAARGAVVRFLRRGLGLLCRGRHGRRGLPDRDPSTCWST</sequence>
<accession>A0A974P4U2</accession>
<name>A0A974P4U2_9CAUL</name>
<evidence type="ECO:0000313" key="2">
    <source>
        <dbReference type="EMBL" id="QQZ50977.1"/>
    </source>
</evidence>
<dbReference type="AlphaFoldDB" id="A0A974P4U2"/>
<reference evidence="2" key="1">
    <citation type="submission" date="2021-01" db="EMBL/GenBank/DDBJ databases">
        <title>Genome sequence of Phenylobacterium sp. 20VBR1 isolated from a valley glaceir, Ny-Alesund, Svalbard.</title>
        <authorList>
            <person name="Thomas F.A."/>
            <person name="Krishnan K.P."/>
            <person name="Sinha R.K."/>
        </authorList>
    </citation>
    <scope>NUCLEOTIDE SEQUENCE</scope>
    <source>
        <strain evidence="2">20VBR1</strain>
    </source>
</reference>
<gene>
    <name evidence="2" type="ORF">JKL49_07110</name>
</gene>
<proteinExistence type="predicted"/>
<dbReference type="EMBL" id="CP068570">
    <property type="protein sequence ID" value="QQZ50977.1"/>
    <property type="molecule type" value="Genomic_DNA"/>
</dbReference>
<protein>
    <submittedName>
        <fullName evidence="2">Uncharacterized protein</fullName>
    </submittedName>
</protein>